<feature type="transmembrane region" description="Helical" evidence="6">
    <location>
        <begin position="218"/>
        <end position="239"/>
    </location>
</feature>
<keyword evidence="3 6" id="KW-0812">Transmembrane</keyword>
<evidence type="ECO:0000313" key="10">
    <source>
        <dbReference type="Proteomes" id="UP000255279"/>
    </source>
</evidence>
<dbReference type="OrthoDB" id="9804700at2"/>
<feature type="transmembrane region" description="Helical" evidence="6">
    <location>
        <begin position="412"/>
        <end position="427"/>
    </location>
</feature>
<evidence type="ECO:0000256" key="1">
    <source>
        <dbReference type="ARBA" id="ARBA00004651"/>
    </source>
</evidence>
<feature type="transmembrane region" description="Helical" evidence="6">
    <location>
        <begin position="12"/>
        <end position="30"/>
    </location>
</feature>
<feature type="transmembrane region" description="Helical" evidence="6">
    <location>
        <begin position="168"/>
        <end position="186"/>
    </location>
</feature>
<keyword evidence="2" id="KW-1003">Cell membrane</keyword>
<feature type="transmembrane region" description="Helical" evidence="6">
    <location>
        <begin position="379"/>
        <end position="400"/>
    </location>
</feature>
<feature type="transmembrane region" description="Helical" evidence="6">
    <location>
        <begin position="137"/>
        <end position="156"/>
    </location>
</feature>
<dbReference type="PIRSF" id="PIRSF006060">
    <property type="entry name" value="AA_transporter"/>
    <property type="match status" value="1"/>
</dbReference>
<dbReference type="Proteomes" id="UP000255279">
    <property type="component" value="Unassembled WGS sequence"/>
</dbReference>
<dbReference type="InterPro" id="IPR050367">
    <property type="entry name" value="APC_superfamily"/>
</dbReference>
<feature type="transmembrane region" description="Helical" evidence="6">
    <location>
        <begin position="259"/>
        <end position="277"/>
    </location>
</feature>
<dbReference type="Pfam" id="PF13520">
    <property type="entry name" value="AA_permease_2"/>
    <property type="match status" value="1"/>
</dbReference>
<feature type="transmembrane region" description="Helical" evidence="6">
    <location>
        <begin position="42"/>
        <end position="60"/>
    </location>
</feature>
<evidence type="ECO:0000256" key="2">
    <source>
        <dbReference type="ARBA" id="ARBA00022475"/>
    </source>
</evidence>
<feature type="transmembrane region" description="Helical" evidence="6">
    <location>
        <begin position="91"/>
        <end position="117"/>
    </location>
</feature>
<comment type="subcellular location">
    <subcellularLocation>
        <location evidence="1">Cell membrane</location>
        <topology evidence="1">Multi-pass membrane protein</topology>
    </subcellularLocation>
</comment>
<dbReference type="PANTHER" id="PTHR42770">
    <property type="entry name" value="AMINO ACID TRANSPORTER-RELATED"/>
    <property type="match status" value="1"/>
</dbReference>
<dbReference type="GO" id="GO:0022857">
    <property type="term" value="F:transmembrane transporter activity"/>
    <property type="evidence" value="ECO:0007669"/>
    <property type="project" value="InterPro"/>
</dbReference>
<dbReference type="InterPro" id="IPR002293">
    <property type="entry name" value="AA/rel_permease1"/>
</dbReference>
<reference evidence="7 9" key="1">
    <citation type="submission" date="2017-02" db="EMBL/GenBank/DDBJ databases">
        <title>Draft genome sequence of Moraxella caviae CCUG 355 type strain.</title>
        <authorList>
            <person name="Engstrom-Jakobsson H."/>
            <person name="Salva-Serra F."/>
            <person name="Thorell K."/>
            <person name="Gonzales-Siles L."/>
            <person name="Karlsson R."/>
            <person name="Boulund F."/>
            <person name="Engstrand L."/>
            <person name="Moore E."/>
        </authorList>
    </citation>
    <scope>NUCLEOTIDE SEQUENCE [LARGE SCALE GENOMIC DNA]</scope>
    <source>
        <strain evidence="7 9">CCUG 355</strain>
    </source>
</reference>
<dbReference type="AlphaFoldDB" id="A0A1T0A6H3"/>
<dbReference type="Gene3D" id="1.20.1740.10">
    <property type="entry name" value="Amino acid/polyamine transporter I"/>
    <property type="match status" value="1"/>
</dbReference>
<feature type="transmembrane region" description="Helical" evidence="6">
    <location>
        <begin position="356"/>
        <end position="373"/>
    </location>
</feature>
<keyword evidence="5 6" id="KW-0472">Membrane</keyword>
<reference evidence="8 10" key="2">
    <citation type="submission" date="2018-06" db="EMBL/GenBank/DDBJ databases">
        <authorList>
            <consortium name="Pathogen Informatics"/>
            <person name="Doyle S."/>
        </authorList>
    </citation>
    <scope>NUCLEOTIDE SEQUENCE [LARGE SCALE GENOMIC DNA]</scope>
    <source>
        <strain evidence="8 10">NCTC10293</strain>
    </source>
</reference>
<evidence type="ECO:0000256" key="4">
    <source>
        <dbReference type="ARBA" id="ARBA00022989"/>
    </source>
</evidence>
<dbReference type="EMBL" id="MUXU01000022">
    <property type="protein sequence ID" value="OOR91336.1"/>
    <property type="molecule type" value="Genomic_DNA"/>
</dbReference>
<feature type="transmembrane region" description="Helical" evidence="6">
    <location>
        <begin position="309"/>
        <end position="335"/>
    </location>
</feature>
<sequence length="428" mass="46470">MPHHKPAPQLTALHAIAISVGAMIGWGAFVMPGDLFLNKTNLLGSSLAFLLGTAIILLVSRSYIEMMGVRTHGTNSIAWIAHYFGKTHAKIYGAGVFLGYLAIIALNATAITLLIRYSLPAEFQLGFLYQIHGWDMYLSEFLAGALMVVLFAWLNFKGVRSGANVQLVISLLLVSVIVFLTAYSLWAHEASTNLAALSAQTQHSLSAANLLPNLRQEFANIGDGWLLVLAVVPWAYVGFETTPHITKNIQASKIKSRQIVYLSIFSGLLCYLLVNYFTALNLNFDYAAITNSAWATGEGVRVRLGDFGFGLLLLAMACAILSGINGFTLSAVKLLENMADADILPKKLAQNTTHKLTFIAIASVCIAATLLGRNHLATLVNLASLGIAFGFSYVVCTHIAYQKSKIQKLDKISMAALLASLWFVWLIL</sequence>
<dbReference type="RefSeq" id="WP_078276054.1">
    <property type="nucleotide sequence ID" value="NZ_CAACXO010000018.1"/>
</dbReference>
<dbReference type="PANTHER" id="PTHR42770:SF7">
    <property type="entry name" value="MEMBRANE PROTEIN"/>
    <property type="match status" value="1"/>
</dbReference>
<evidence type="ECO:0000313" key="9">
    <source>
        <dbReference type="Proteomes" id="UP000190435"/>
    </source>
</evidence>
<keyword evidence="9" id="KW-1185">Reference proteome</keyword>
<proteinExistence type="predicted"/>
<dbReference type="STRING" id="34060.B0181_03265"/>
<evidence type="ECO:0000313" key="7">
    <source>
        <dbReference type="EMBL" id="OOR91336.1"/>
    </source>
</evidence>
<protein>
    <submittedName>
        <fullName evidence="8">Amino acid permease</fullName>
    </submittedName>
</protein>
<gene>
    <name evidence="7" type="ORF">B0181_03265</name>
    <name evidence="8" type="ORF">NCTC10293_01525</name>
</gene>
<dbReference type="GO" id="GO:0005886">
    <property type="term" value="C:plasma membrane"/>
    <property type="evidence" value="ECO:0007669"/>
    <property type="project" value="UniProtKB-SubCell"/>
</dbReference>
<accession>A0A1T0A6H3</accession>
<evidence type="ECO:0000256" key="6">
    <source>
        <dbReference type="SAM" id="Phobius"/>
    </source>
</evidence>
<organism evidence="7 9">
    <name type="scientific">Moraxella caviae</name>
    <dbReference type="NCBI Taxonomy" id="34060"/>
    <lineage>
        <taxon>Bacteria</taxon>
        <taxon>Pseudomonadati</taxon>
        <taxon>Pseudomonadota</taxon>
        <taxon>Gammaproteobacteria</taxon>
        <taxon>Moraxellales</taxon>
        <taxon>Moraxellaceae</taxon>
        <taxon>Moraxella</taxon>
    </lineage>
</organism>
<evidence type="ECO:0000256" key="5">
    <source>
        <dbReference type="ARBA" id="ARBA00023136"/>
    </source>
</evidence>
<evidence type="ECO:0000313" key="8">
    <source>
        <dbReference type="EMBL" id="STZ13946.1"/>
    </source>
</evidence>
<dbReference type="EMBL" id="UGQE01000004">
    <property type="protein sequence ID" value="STZ13946.1"/>
    <property type="molecule type" value="Genomic_DNA"/>
</dbReference>
<keyword evidence="4 6" id="KW-1133">Transmembrane helix</keyword>
<evidence type="ECO:0000256" key="3">
    <source>
        <dbReference type="ARBA" id="ARBA00022692"/>
    </source>
</evidence>
<dbReference type="Proteomes" id="UP000190435">
    <property type="component" value="Unassembled WGS sequence"/>
</dbReference>
<name>A0A1T0A6H3_9GAMM</name>